<dbReference type="AlphaFoldDB" id="A0AAT9FJF2"/>
<proteinExistence type="predicted"/>
<dbReference type="InterPro" id="IPR011429">
    <property type="entry name" value="Cyt_c_Planctomycete-type"/>
</dbReference>
<dbReference type="InterPro" id="IPR022655">
    <property type="entry name" value="DUF1553"/>
</dbReference>
<dbReference type="Pfam" id="PF07583">
    <property type="entry name" value="PSCyt2"/>
    <property type="match status" value="1"/>
</dbReference>
<feature type="coiled-coil region" evidence="1">
    <location>
        <begin position="394"/>
        <end position="451"/>
    </location>
</feature>
<dbReference type="EMBL" id="AP026866">
    <property type="protein sequence ID" value="BDS06143.1"/>
    <property type="molecule type" value="Genomic_DNA"/>
</dbReference>
<organism evidence="6">
    <name type="scientific">Oceaniferula spumae</name>
    <dbReference type="NCBI Taxonomy" id="2979115"/>
    <lineage>
        <taxon>Bacteria</taxon>
        <taxon>Pseudomonadati</taxon>
        <taxon>Verrucomicrobiota</taxon>
        <taxon>Verrucomicrobiia</taxon>
        <taxon>Verrucomicrobiales</taxon>
        <taxon>Verrucomicrobiaceae</taxon>
        <taxon>Oceaniferula</taxon>
    </lineage>
</organism>
<dbReference type="PANTHER" id="PTHR35889:SF3">
    <property type="entry name" value="F-BOX DOMAIN-CONTAINING PROTEIN"/>
    <property type="match status" value="1"/>
</dbReference>
<feature type="region of interest" description="Disordered" evidence="2">
    <location>
        <begin position="57"/>
        <end position="78"/>
    </location>
</feature>
<dbReference type="Pfam" id="PF07587">
    <property type="entry name" value="PSD1"/>
    <property type="match status" value="1"/>
</dbReference>
<name>A0AAT9FJF2_9BACT</name>
<protein>
    <submittedName>
        <fullName evidence="6">Chromosome segregation protein</fullName>
    </submittedName>
</protein>
<evidence type="ECO:0000256" key="2">
    <source>
        <dbReference type="SAM" id="MobiDB-lite"/>
    </source>
</evidence>
<dbReference type="PANTHER" id="PTHR35889">
    <property type="entry name" value="CYCLOINULO-OLIGOSACCHARIDE FRUCTANOTRANSFERASE-RELATED"/>
    <property type="match status" value="1"/>
</dbReference>
<evidence type="ECO:0000256" key="1">
    <source>
        <dbReference type="SAM" id="Coils"/>
    </source>
</evidence>
<reference evidence="6" key="1">
    <citation type="submission" date="2024-07" db="EMBL/GenBank/DDBJ databases">
        <title>Complete genome sequence of Verrucomicrobiaceae bacterium NT6N.</title>
        <authorList>
            <person name="Huang C."/>
            <person name="Takami H."/>
            <person name="Hamasaki K."/>
        </authorList>
    </citation>
    <scope>NUCLEOTIDE SEQUENCE</scope>
    <source>
        <strain evidence="6">NT6N</strain>
    </source>
</reference>
<dbReference type="Pfam" id="PF07635">
    <property type="entry name" value="PSCyt1"/>
    <property type="match status" value="1"/>
</dbReference>
<dbReference type="KEGG" id="osu:NT6N_11830"/>
<gene>
    <name evidence="6" type="ORF">NT6N_11830</name>
</gene>
<evidence type="ECO:0000259" key="4">
    <source>
        <dbReference type="Pfam" id="PF07587"/>
    </source>
</evidence>
<feature type="domain" description="Cytochrome C Planctomycete-type" evidence="5">
    <location>
        <begin position="44"/>
        <end position="107"/>
    </location>
</feature>
<accession>A0AAT9FJF2</accession>
<sequence>MNQPKQYPSLISVFGVFVLILTGFATAKELSFNRDVRPILSDRCFACHGFDSHERKGNLRLDQPSGADGSYRTHEGSTAIVPGSLEKSDVWKRIISSDEKEVMPPPDSHKKILSKSEQEIIKQWILQGAKYEKFWAFVPPQLTESPAVKNREWSDQTIDFHILHRLEEEGLKPSPEADKRTLIRRLSFDLTGLPPTLEQIKAFVNDQRPNAYELLVDDLMARPAYGEHMTRYWLDLVRFADTNGMHKDFYRNNVAYRDWVIRAFNDNLGYDDFLRYQLAGDLIPNAGNDALVASGFNRLHLIIDKGTALPEESHFKNVLDRVTAVGTAFMGLTVQCAQCHDHKYDPITQKDFYSLYAFFNNIDAPPETVSGSGEKNGLQAPFIALATPQQKQKLAEWDLQIAALTKEINTAKTAAAKTTETAEKEALTQEAQDAAAKLSKLRKQRDTLDQSIPKAMVSKERKEIRPTFVMERGQYDAPGAQVQRGTPAFLPPLKKKGEVASRLDLADWFVDPKHPLTARVGVNRFWQQFFGVGLVKTSEDLGAQGQVPSHPELLDYLAVSFVKSGWDVKALVKQIVMSKTYRQSSIASPEEYRKDKENRLLARGSRFRMDAEMIRDQILATSGLISRDMYGRSVKPPQPDGLWRAVSMTNQRFKPDTGDSIYRRSVYTFWKRAMPPPQMTILNSPIRDACISRRERTNTSTQALLLLNESEYMKAARKLAADAIAHENFSEQQTLDFIYETVTSKLPDDSERQKLLKLLKDLEVIYQANTSLADKLCQGLKLPDTQSKVKLSAWTVIVNTVYNLDITKTRE</sequence>
<evidence type="ECO:0000313" key="6">
    <source>
        <dbReference type="EMBL" id="BDS06143.1"/>
    </source>
</evidence>
<keyword evidence="1" id="KW-0175">Coiled coil</keyword>
<feature type="domain" description="DUF1553" evidence="4">
    <location>
        <begin position="502"/>
        <end position="758"/>
    </location>
</feature>
<evidence type="ECO:0000259" key="5">
    <source>
        <dbReference type="Pfam" id="PF07635"/>
    </source>
</evidence>
<dbReference type="InterPro" id="IPR011444">
    <property type="entry name" value="DUF1549"/>
</dbReference>
<evidence type="ECO:0000259" key="3">
    <source>
        <dbReference type="Pfam" id="PF07583"/>
    </source>
</evidence>
<feature type="domain" description="DUF1549" evidence="3">
    <location>
        <begin position="158"/>
        <end position="363"/>
    </location>
</feature>